<evidence type="ECO:0000256" key="7">
    <source>
        <dbReference type="ARBA" id="ARBA00022519"/>
    </source>
</evidence>
<reference evidence="16 17" key="1">
    <citation type="submission" date="2024-09" db="EMBL/GenBank/DDBJ databases">
        <authorList>
            <person name="Sun Q."/>
            <person name="Mori K."/>
        </authorList>
    </citation>
    <scope>NUCLEOTIDE SEQUENCE [LARGE SCALE GENOMIC DNA]</scope>
    <source>
        <strain evidence="16 17">CCM 8543</strain>
    </source>
</reference>
<evidence type="ECO:0000256" key="1">
    <source>
        <dbReference type="ARBA" id="ARBA00004429"/>
    </source>
</evidence>
<keyword evidence="6" id="KW-1003">Cell membrane</keyword>
<evidence type="ECO:0000256" key="14">
    <source>
        <dbReference type="ARBA" id="ARBA00045720"/>
    </source>
</evidence>
<dbReference type="Proteomes" id="UP001589755">
    <property type="component" value="Unassembled WGS sequence"/>
</dbReference>
<keyword evidence="12 15" id="KW-0472">Membrane</keyword>
<evidence type="ECO:0000256" key="4">
    <source>
        <dbReference type="ARBA" id="ARBA00022448"/>
    </source>
</evidence>
<feature type="transmembrane region" description="Helical" evidence="15">
    <location>
        <begin position="81"/>
        <end position="99"/>
    </location>
</feature>
<evidence type="ECO:0000256" key="10">
    <source>
        <dbReference type="ARBA" id="ARBA00022914"/>
    </source>
</evidence>
<protein>
    <recommendedName>
        <fullName evidence="3">Mercuric transport protein MerT</fullName>
    </recommendedName>
    <alternativeName>
        <fullName evidence="13">Mercury ion transport protein</fullName>
    </alternativeName>
</protein>
<evidence type="ECO:0000256" key="9">
    <source>
        <dbReference type="ARBA" id="ARBA00022723"/>
    </source>
</evidence>
<proteinExistence type="inferred from homology"/>
<evidence type="ECO:0000313" key="17">
    <source>
        <dbReference type="Proteomes" id="UP001589755"/>
    </source>
</evidence>
<keyword evidence="4" id="KW-0813">Transport</keyword>
<dbReference type="Pfam" id="PF02411">
    <property type="entry name" value="MerT"/>
    <property type="match status" value="1"/>
</dbReference>
<keyword evidence="17" id="KW-1185">Reference proteome</keyword>
<name>A0ABV6DDR0_9HYPH</name>
<keyword evidence="8 15" id="KW-0812">Transmembrane</keyword>
<dbReference type="RefSeq" id="WP_378074812.1">
    <property type="nucleotide sequence ID" value="NZ_JBHLXD010000097.1"/>
</dbReference>
<comment type="function">
    <text evidence="14">Involved in mercury resistance. Probably transfers a mercuric ion from the periplasmic Hg(2+)-binding protein MerP to the cytoplasmic mercuric reductase MerA.</text>
</comment>
<organism evidence="16 17">
    <name type="scientific">Chelativorans intermedius</name>
    <dbReference type="NCBI Taxonomy" id="515947"/>
    <lineage>
        <taxon>Bacteria</taxon>
        <taxon>Pseudomonadati</taxon>
        <taxon>Pseudomonadota</taxon>
        <taxon>Alphaproteobacteria</taxon>
        <taxon>Hyphomicrobiales</taxon>
        <taxon>Phyllobacteriaceae</taxon>
        <taxon>Chelativorans</taxon>
    </lineage>
</organism>
<evidence type="ECO:0000256" key="2">
    <source>
        <dbReference type="ARBA" id="ARBA00008224"/>
    </source>
</evidence>
<evidence type="ECO:0000256" key="11">
    <source>
        <dbReference type="ARBA" id="ARBA00022989"/>
    </source>
</evidence>
<evidence type="ECO:0000256" key="13">
    <source>
        <dbReference type="ARBA" id="ARBA00030934"/>
    </source>
</evidence>
<gene>
    <name evidence="16" type="ORF">ACFFJ2_20480</name>
</gene>
<keyword evidence="7" id="KW-0997">Cell inner membrane</keyword>
<evidence type="ECO:0000256" key="3">
    <source>
        <dbReference type="ARBA" id="ARBA00017053"/>
    </source>
</evidence>
<comment type="subcellular location">
    <subcellularLocation>
        <location evidence="1">Cell inner membrane</location>
        <topology evidence="1">Multi-pass membrane protein</topology>
    </subcellularLocation>
</comment>
<evidence type="ECO:0000256" key="8">
    <source>
        <dbReference type="ARBA" id="ARBA00022692"/>
    </source>
</evidence>
<evidence type="ECO:0000256" key="5">
    <source>
        <dbReference type="ARBA" id="ARBA00022466"/>
    </source>
</evidence>
<dbReference type="Gene3D" id="1.10.287.910">
    <property type="entry name" value="bacterial mercury transporter, merf"/>
    <property type="match status" value="1"/>
</dbReference>
<sequence>MMNDVREAIQNRRWSLMKEIGGNSREVASDRVRSEGGFATLSVIGAFLASACCVVPLLLVMLGISGAWIGNLTMLEPYKPYIVAATLVPLGLGFWQVYFKPKTVCEPGSYCARPRSAIITKTALWIATVIIVLAITIGWWAPLFY</sequence>
<keyword evidence="9" id="KW-0479">Metal-binding</keyword>
<dbReference type="EMBL" id="JBHLXD010000097">
    <property type="protein sequence ID" value="MFC0210765.1"/>
    <property type="molecule type" value="Genomic_DNA"/>
</dbReference>
<keyword evidence="5" id="KW-0475">Mercuric resistance</keyword>
<accession>A0ABV6DDR0</accession>
<comment type="caution">
    <text evidence="16">The sequence shown here is derived from an EMBL/GenBank/DDBJ whole genome shotgun (WGS) entry which is preliminary data.</text>
</comment>
<feature type="transmembrane region" description="Helical" evidence="15">
    <location>
        <begin position="41"/>
        <end position="69"/>
    </location>
</feature>
<dbReference type="InterPro" id="IPR003457">
    <property type="entry name" value="Transprt_MerT"/>
</dbReference>
<evidence type="ECO:0000256" key="15">
    <source>
        <dbReference type="SAM" id="Phobius"/>
    </source>
</evidence>
<keyword evidence="10" id="KW-0476">Mercury</keyword>
<evidence type="ECO:0000256" key="12">
    <source>
        <dbReference type="ARBA" id="ARBA00023136"/>
    </source>
</evidence>
<evidence type="ECO:0000313" key="16">
    <source>
        <dbReference type="EMBL" id="MFC0210765.1"/>
    </source>
</evidence>
<comment type="similarity">
    <text evidence="2">Belongs to the MerT family.</text>
</comment>
<evidence type="ECO:0000256" key="6">
    <source>
        <dbReference type="ARBA" id="ARBA00022475"/>
    </source>
</evidence>
<keyword evidence="11 15" id="KW-1133">Transmembrane helix</keyword>
<feature type="transmembrane region" description="Helical" evidence="15">
    <location>
        <begin position="123"/>
        <end position="141"/>
    </location>
</feature>